<dbReference type="Proteomes" id="UP000295554">
    <property type="component" value="Unassembled WGS sequence"/>
</dbReference>
<dbReference type="PANTHER" id="PTHR34989">
    <property type="entry name" value="PROTEIN HDED"/>
    <property type="match status" value="1"/>
</dbReference>
<evidence type="ECO:0008006" key="4">
    <source>
        <dbReference type="Google" id="ProtNLM"/>
    </source>
</evidence>
<feature type="transmembrane region" description="Helical" evidence="1">
    <location>
        <begin position="147"/>
        <end position="170"/>
    </location>
</feature>
<evidence type="ECO:0000313" key="3">
    <source>
        <dbReference type="Proteomes" id="UP000295554"/>
    </source>
</evidence>
<keyword evidence="1" id="KW-0472">Membrane</keyword>
<dbReference type="EMBL" id="SMSE01000003">
    <property type="protein sequence ID" value="TDG12805.1"/>
    <property type="molecule type" value="Genomic_DNA"/>
</dbReference>
<keyword evidence="1" id="KW-1133">Transmembrane helix</keyword>
<name>A0A4R5LQN8_9GAMM</name>
<evidence type="ECO:0000256" key="1">
    <source>
        <dbReference type="SAM" id="Phobius"/>
    </source>
</evidence>
<dbReference type="RefSeq" id="WP_133213940.1">
    <property type="nucleotide sequence ID" value="NZ_SMSE01000003.1"/>
</dbReference>
<feature type="transmembrane region" description="Helical" evidence="1">
    <location>
        <begin position="92"/>
        <end position="115"/>
    </location>
</feature>
<dbReference type="GO" id="GO:0005886">
    <property type="term" value="C:plasma membrane"/>
    <property type="evidence" value="ECO:0007669"/>
    <property type="project" value="TreeGrafter"/>
</dbReference>
<dbReference type="AlphaFoldDB" id="A0A4R5LQN8"/>
<feature type="transmembrane region" description="Helical" evidence="1">
    <location>
        <begin position="16"/>
        <end position="35"/>
    </location>
</feature>
<keyword evidence="3" id="KW-1185">Reference proteome</keyword>
<feature type="transmembrane region" description="Helical" evidence="1">
    <location>
        <begin position="68"/>
        <end position="86"/>
    </location>
</feature>
<dbReference type="InterPro" id="IPR005325">
    <property type="entry name" value="DUF308_memb"/>
</dbReference>
<sequence>MSIVEYLKDSAKSARWTGIALVVLGFLSLVAPLAAGLSITLLVGILVSVSGLLQLGLVFRAGSIGRGLLLLLFGALALVVGIYMVAQPAVGLANLTLILAAYFIASGIIELVAAIQARPDKGWGWFAFSAVLSVVLGIMIWRQFPFSGIWAVGTLVGIRLLSSGFILLSVGSAGKEIVREAQK</sequence>
<proteinExistence type="predicted"/>
<accession>A0A4R5LQN8</accession>
<dbReference type="Pfam" id="PF03729">
    <property type="entry name" value="DUF308"/>
    <property type="match status" value="1"/>
</dbReference>
<comment type="caution">
    <text evidence="2">The sequence shown here is derived from an EMBL/GenBank/DDBJ whole genome shotgun (WGS) entry which is preliminary data.</text>
</comment>
<feature type="transmembrane region" description="Helical" evidence="1">
    <location>
        <begin position="41"/>
        <end position="61"/>
    </location>
</feature>
<dbReference type="InterPro" id="IPR052712">
    <property type="entry name" value="Acid_resist_chaperone_HdeD"/>
</dbReference>
<gene>
    <name evidence="2" type="ORF">E2F43_14680</name>
</gene>
<reference evidence="2 3" key="1">
    <citation type="submission" date="2019-03" db="EMBL/GenBank/DDBJ databases">
        <title>Seongchinamella monodicae gen. nov., sp. nov., a novel member of the Gammaproteobacteria isolated from a tidal mudflat of beach.</title>
        <authorList>
            <person name="Yang H.G."/>
            <person name="Kang J.W."/>
            <person name="Lee S.D."/>
        </authorList>
    </citation>
    <scope>NUCLEOTIDE SEQUENCE [LARGE SCALE GENOMIC DNA]</scope>
    <source>
        <strain evidence="2 3">GH4-78</strain>
    </source>
</reference>
<feature type="transmembrane region" description="Helical" evidence="1">
    <location>
        <begin position="122"/>
        <end position="141"/>
    </location>
</feature>
<dbReference type="OrthoDB" id="9815400at2"/>
<evidence type="ECO:0000313" key="2">
    <source>
        <dbReference type="EMBL" id="TDG12805.1"/>
    </source>
</evidence>
<dbReference type="PANTHER" id="PTHR34989:SF1">
    <property type="entry name" value="PROTEIN HDED"/>
    <property type="match status" value="1"/>
</dbReference>
<organism evidence="2 3">
    <name type="scientific">Seongchinamella unica</name>
    <dbReference type="NCBI Taxonomy" id="2547392"/>
    <lineage>
        <taxon>Bacteria</taxon>
        <taxon>Pseudomonadati</taxon>
        <taxon>Pseudomonadota</taxon>
        <taxon>Gammaproteobacteria</taxon>
        <taxon>Cellvibrionales</taxon>
        <taxon>Halieaceae</taxon>
        <taxon>Seongchinamella</taxon>
    </lineage>
</organism>
<protein>
    <recommendedName>
        <fullName evidence="4">HdeD family acid-resistance protein</fullName>
    </recommendedName>
</protein>
<keyword evidence="1" id="KW-0812">Transmembrane</keyword>